<dbReference type="AlphaFoldDB" id="A0A3B0U7X2"/>
<comment type="similarity">
    <text evidence="1">Belongs to the SDHAF4 family.</text>
</comment>
<evidence type="ECO:0000256" key="2">
    <source>
        <dbReference type="SAM" id="MobiDB-lite"/>
    </source>
</evidence>
<evidence type="ECO:0000313" key="3">
    <source>
        <dbReference type="EMBL" id="VAW25150.1"/>
    </source>
</evidence>
<accession>A0A3B0U7X2</accession>
<feature type="compositionally biased region" description="Basic and acidic residues" evidence="2">
    <location>
        <begin position="18"/>
        <end position="52"/>
    </location>
</feature>
<organism evidence="3">
    <name type="scientific">hydrothermal vent metagenome</name>
    <dbReference type="NCBI Taxonomy" id="652676"/>
    <lineage>
        <taxon>unclassified sequences</taxon>
        <taxon>metagenomes</taxon>
        <taxon>ecological metagenomes</taxon>
    </lineage>
</organism>
<gene>
    <name evidence="3" type="ORF">MNBD_ALPHA11-316</name>
</gene>
<evidence type="ECO:0000256" key="1">
    <source>
        <dbReference type="ARBA" id="ARBA00005701"/>
    </source>
</evidence>
<dbReference type="InterPro" id="IPR012875">
    <property type="entry name" value="SDHF4"/>
</dbReference>
<name>A0A3B0U7X2_9ZZZZ</name>
<dbReference type="EMBL" id="UOEQ01000582">
    <property type="protein sequence ID" value="VAW25150.1"/>
    <property type="molecule type" value="Genomic_DNA"/>
</dbReference>
<protein>
    <recommendedName>
        <fullName evidence="4">DUF1674 domain-containing protein</fullName>
    </recommendedName>
</protein>
<reference evidence="3" key="1">
    <citation type="submission" date="2018-06" db="EMBL/GenBank/DDBJ databases">
        <authorList>
            <person name="Zhirakovskaya E."/>
        </authorList>
    </citation>
    <scope>NUCLEOTIDE SEQUENCE</scope>
</reference>
<sequence>MQSEPDKKPEPSTNAKNALREAAARKEKIDRANISSKSERDGRAGLDPARFGDWEVKGIASDF</sequence>
<feature type="region of interest" description="Disordered" evidence="2">
    <location>
        <begin position="1"/>
        <end position="52"/>
    </location>
</feature>
<evidence type="ECO:0008006" key="4">
    <source>
        <dbReference type="Google" id="ProtNLM"/>
    </source>
</evidence>
<dbReference type="Pfam" id="PF07896">
    <property type="entry name" value="DUF1674"/>
    <property type="match status" value="1"/>
</dbReference>
<feature type="compositionally biased region" description="Basic and acidic residues" evidence="2">
    <location>
        <begin position="1"/>
        <end position="10"/>
    </location>
</feature>
<proteinExistence type="inferred from homology"/>